<evidence type="ECO:0000313" key="8">
    <source>
        <dbReference type="EMBL" id="SNC65262.1"/>
    </source>
</evidence>
<protein>
    <recommendedName>
        <fullName evidence="6">Ribosomal RNA small subunit methyltransferase G</fullName>
        <ecNumber evidence="6">2.1.1.-</ecNumber>
    </recommendedName>
    <alternativeName>
        <fullName evidence="6">16S rRNA 7-methylguanosine methyltransferase</fullName>
        <shortName evidence="6">16S rRNA m7G methyltransferase</shortName>
    </alternativeName>
</protein>
<feature type="binding site" evidence="6">
    <location>
        <position position="91"/>
    </location>
    <ligand>
        <name>S-adenosyl-L-methionine</name>
        <dbReference type="ChEBI" id="CHEBI:59789"/>
    </ligand>
</feature>
<keyword evidence="2 6" id="KW-0698">rRNA processing</keyword>
<feature type="region of interest" description="Disordered" evidence="7">
    <location>
        <begin position="1"/>
        <end position="24"/>
    </location>
</feature>
<organism evidence="8 9">
    <name type="scientific">Kytococcus aerolatus</name>
    <dbReference type="NCBI Taxonomy" id="592308"/>
    <lineage>
        <taxon>Bacteria</taxon>
        <taxon>Bacillati</taxon>
        <taxon>Actinomycetota</taxon>
        <taxon>Actinomycetes</taxon>
        <taxon>Micrococcales</taxon>
        <taxon>Kytococcaceae</taxon>
        <taxon>Kytococcus</taxon>
    </lineage>
</organism>
<dbReference type="EMBL" id="FYEZ01000001">
    <property type="protein sequence ID" value="SNC65262.1"/>
    <property type="molecule type" value="Genomic_DNA"/>
</dbReference>
<dbReference type="AlphaFoldDB" id="A0A212TGX0"/>
<dbReference type="Proteomes" id="UP000198122">
    <property type="component" value="Unassembled WGS sequence"/>
</dbReference>
<proteinExistence type="inferred from homology"/>
<dbReference type="InterPro" id="IPR003682">
    <property type="entry name" value="rRNA_ssu_MeTfrase_G"/>
</dbReference>
<dbReference type="NCBIfam" id="TIGR00138">
    <property type="entry name" value="rsmG_gidB"/>
    <property type="match status" value="1"/>
</dbReference>
<feature type="compositionally biased region" description="Basic residues" evidence="7">
    <location>
        <begin position="234"/>
        <end position="252"/>
    </location>
</feature>
<feature type="binding site" evidence="6">
    <location>
        <begin position="138"/>
        <end position="139"/>
    </location>
    <ligand>
        <name>S-adenosyl-L-methionine</name>
        <dbReference type="ChEBI" id="CHEBI:59789"/>
    </ligand>
</feature>
<evidence type="ECO:0000256" key="2">
    <source>
        <dbReference type="ARBA" id="ARBA00022552"/>
    </source>
</evidence>
<dbReference type="SUPFAM" id="SSF53335">
    <property type="entry name" value="S-adenosyl-L-methionine-dependent methyltransferases"/>
    <property type="match status" value="1"/>
</dbReference>
<evidence type="ECO:0000256" key="4">
    <source>
        <dbReference type="ARBA" id="ARBA00022679"/>
    </source>
</evidence>
<dbReference type="HAMAP" id="MF_00074">
    <property type="entry name" value="16SrRNA_methyltr_G"/>
    <property type="match status" value="1"/>
</dbReference>
<keyword evidence="3 6" id="KW-0489">Methyltransferase</keyword>
<name>A0A212TGX0_9MICO</name>
<evidence type="ECO:0000256" key="5">
    <source>
        <dbReference type="ARBA" id="ARBA00022691"/>
    </source>
</evidence>
<dbReference type="InterPro" id="IPR029063">
    <property type="entry name" value="SAM-dependent_MTases_sf"/>
</dbReference>
<evidence type="ECO:0000256" key="3">
    <source>
        <dbReference type="ARBA" id="ARBA00022603"/>
    </source>
</evidence>
<evidence type="ECO:0000313" key="9">
    <source>
        <dbReference type="Proteomes" id="UP000198122"/>
    </source>
</evidence>
<keyword evidence="5 6" id="KW-0949">S-adenosyl-L-methionine</keyword>
<feature type="binding site" evidence="6">
    <location>
        <position position="86"/>
    </location>
    <ligand>
        <name>S-adenosyl-L-methionine</name>
        <dbReference type="ChEBI" id="CHEBI:59789"/>
    </ligand>
</feature>
<dbReference type="GO" id="GO:0070043">
    <property type="term" value="F:rRNA (guanine-N7-)-methyltransferase activity"/>
    <property type="evidence" value="ECO:0007669"/>
    <property type="project" value="UniProtKB-UniRule"/>
</dbReference>
<evidence type="ECO:0000256" key="7">
    <source>
        <dbReference type="SAM" id="MobiDB-lite"/>
    </source>
</evidence>
<comment type="subcellular location">
    <subcellularLocation>
        <location evidence="6">Cytoplasm</location>
    </subcellularLocation>
</comment>
<keyword evidence="9" id="KW-1185">Reference proteome</keyword>
<dbReference type="PANTHER" id="PTHR31760">
    <property type="entry name" value="S-ADENOSYL-L-METHIONINE-DEPENDENT METHYLTRANSFERASES SUPERFAMILY PROTEIN"/>
    <property type="match status" value="1"/>
</dbReference>
<dbReference type="RefSeq" id="WP_088818144.1">
    <property type="nucleotide sequence ID" value="NZ_FYEZ01000001.1"/>
</dbReference>
<dbReference type="Gene3D" id="3.40.50.150">
    <property type="entry name" value="Vaccinia Virus protein VP39"/>
    <property type="match status" value="1"/>
</dbReference>
<gene>
    <name evidence="6" type="primary">rsmG</name>
    <name evidence="8" type="ORF">SAMN05445756_1286</name>
</gene>
<comment type="similarity">
    <text evidence="6">Belongs to the methyltransferase superfamily. RNA methyltransferase RsmG family.</text>
</comment>
<keyword evidence="4 6" id="KW-0808">Transferase</keyword>
<evidence type="ECO:0000256" key="1">
    <source>
        <dbReference type="ARBA" id="ARBA00022490"/>
    </source>
</evidence>
<comment type="caution">
    <text evidence="6">Lacks conserved residue(s) required for the propagation of feature annotation.</text>
</comment>
<dbReference type="OrthoDB" id="9808773at2"/>
<dbReference type="GO" id="GO:0005829">
    <property type="term" value="C:cytosol"/>
    <property type="evidence" value="ECO:0007669"/>
    <property type="project" value="TreeGrafter"/>
</dbReference>
<keyword evidence="1 6" id="KW-0963">Cytoplasm</keyword>
<dbReference type="PANTHER" id="PTHR31760:SF0">
    <property type="entry name" value="S-ADENOSYL-L-METHIONINE-DEPENDENT METHYLTRANSFERASES SUPERFAMILY PROTEIN"/>
    <property type="match status" value="1"/>
</dbReference>
<dbReference type="EC" id="2.1.1.-" evidence="6"/>
<dbReference type="Pfam" id="PF02527">
    <property type="entry name" value="GidB"/>
    <property type="match status" value="1"/>
</dbReference>
<feature type="binding site" evidence="6">
    <location>
        <position position="153"/>
    </location>
    <ligand>
        <name>S-adenosyl-L-methionine</name>
        <dbReference type="ChEBI" id="CHEBI:59789"/>
    </ligand>
</feature>
<accession>A0A212TGX0</accession>
<comment type="function">
    <text evidence="6">Specifically methylates the N7 position of a guanine in 16S rRNA.</text>
</comment>
<reference evidence="8 9" key="1">
    <citation type="submission" date="2017-06" db="EMBL/GenBank/DDBJ databases">
        <authorList>
            <person name="Kim H.J."/>
            <person name="Triplett B.A."/>
        </authorList>
    </citation>
    <scope>NUCLEOTIDE SEQUENCE [LARGE SCALE GENOMIC DNA]</scope>
    <source>
        <strain evidence="8 9">DSM 22179</strain>
    </source>
</reference>
<sequence length="252" mass="27001">MNPQPAREPEGSPAGEGLGPTPPAAARVFGELLPQAEEFARLLATSGSERGLIGPREVPRLWERHVLNCAVAAEEIGSVPRLVDVGSGAGLPGIALALALPETQVTLVEPMLRRTVWLTEVVDALELADRVEIVRARAEQVTGEFEAPVVTARAVARLEVLAPWCLPLVELGGRMVALKGESAQQEVDETAPVLPRLGVTATRVVDCGQEVLETPTRVVVLERGAEPQSPKAGRPGRNRRSKSPRRRGKETR</sequence>
<evidence type="ECO:0000256" key="6">
    <source>
        <dbReference type="HAMAP-Rule" id="MF_00074"/>
    </source>
</evidence>
<feature type="region of interest" description="Disordered" evidence="7">
    <location>
        <begin position="219"/>
        <end position="252"/>
    </location>
</feature>